<dbReference type="OrthoDB" id="2905441at2"/>
<dbReference type="Proteomes" id="UP000271374">
    <property type="component" value="Unassembled WGS sequence"/>
</dbReference>
<proteinExistence type="predicted"/>
<sequence length="62" mass="6910">MIAFVFISVYFIPVLAIVFCLNLVEVLKKIKNDQATGKNTFWLTLSFMLIVWSIAVTAALGS</sequence>
<organism evidence="2 3">
    <name type="scientific">Bacillus yapensis</name>
    <dbReference type="NCBI Taxonomy" id="2492960"/>
    <lineage>
        <taxon>Bacteria</taxon>
        <taxon>Bacillati</taxon>
        <taxon>Bacillota</taxon>
        <taxon>Bacilli</taxon>
        <taxon>Bacillales</taxon>
        <taxon>Bacillaceae</taxon>
        <taxon>Bacillus</taxon>
    </lineage>
</organism>
<name>A0A3S0IPT5_9BACI</name>
<evidence type="ECO:0008006" key="4">
    <source>
        <dbReference type="Google" id="ProtNLM"/>
    </source>
</evidence>
<evidence type="ECO:0000256" key="1">
    <source>
        <dbReference type="SAM" id="Phobius"/>
    </source>
</evidence>
<evidence type="ECO:0000313" key="3">
    <source>
        <dbReference type="Proteomes" id="UP000271374"/>
    </source>
</evidence>
<dbReference type="AlphaFoldDB" id="A0A3S0IPT5"/>
<keyword evidence="3" id="KW-1185">Reference proteome</keyword>
<keyword evidence="1" id="KW-1133">Transmembrane helix</keyword>
<gene>
    <name evidence="2" type="ORF">EKG37_16450</name>
</gene>
<protein>
    <recommendedName>
        <fullName evidence="4">PCZ2.2</fullName>
    </recommendedName>
</protein>
<feature type="transmembrane region" description="Helical" evidence="1">
    <location>
        <begin position="6"/>
        <end position="27"/>
    </location>
</feature>
<keyword evidence="1" id="KW-0812">Transmembrane</keyword>
<keyword evidence="1" id="KW-0472">Membrane</keyword>
<dbReference type="EMBL" id="RXNT01000014">
    <property type="protein sequence ID" value="RTR28806.1"/>
    <property type="molecule type" value="Genomic_DNA"/>
</dbReference>
<accession>A0A3S0IPT5</accession>
<feature type="transmembrane region" description="Helical" evidence="1">
    <location>
        <begin position="39"/>
        <end position="60"/>
    </location>
</feature>
<evidence type="ECO:0000313" key="2">
    <source>
        <dbReference type="EMBL" id="RTR28806.1"/>
    </source>
</evidence>
<comment type="caution">
    <text evidence="2">The sequence shown here is derived from an EMBL/GenBank/DDBJ whole genome shotgun (WGS) entry which is preliminary data.</text>
</comment>
<dbReference type="RefSeq" id="WP_126409904.1">
    <property type="nucleotide sequence ID" value="NZ_RXNT01000014.1"/>
</dbReference>
<reference evidence="2 3" key="1">
    <citation type="submission" date="2018-12" db="EMBL/GenBank/DDBJ databases">
        <title>Bacillus yapensis draft genome sequence.</title>
        <authorList>
            <person name="Yu L."/>
            <person name="Xu X."/>
            <person name="Tang X."/>
        </authorList>
    </citation>
    <scope>NUCLEOTIDE SEQUENCE [LARGE SCALE GENOMIC DNA]</scope>
    <source>
        <strain evidence="2 3">XXST-01</strain>
    </source>
</reference>